<feature type="domain" description="AAA+ ATPase" evidence="2">
    <location>
        <begin position="1976"/>
        <end position="2117"/>
    </location>
</feature>
<dbReference type="PANTHER" id="PTHR22605:SF1">
    <property type="entry name" value="RZ-TYPE DOMAIN-CONTAINING PROTEIN"/>
    <property type="match status" value="1"/>
</dbReference>
<evidence type="ECO:0000259" key="2">
    <source>
        <dbReference type="SMART" id="SM00382"/>
    </source>
</evidence>
<dbReference type="GO" id="GO:0016887">
    <property type="term" value="F:ATP hydrolysis activity"/>
    <property type="evidence" value="ECO:0007669"/>
    <property type="project" value="InterPro"/>
</dbReference>
<dbReference type="PANTHER" id="PTHR22605">
    <property type="entry name" value="RZ-TYPE DOMAIN-CONTAINING PROTEIN"/>
    <property type="match status" value="1"/>
</dbReference>
<evidence type="ECO:0000313" key="3">
    <source>
        <dbReference type="EMBL" id="CUG81342.1"/>
    </source>
</evidence>
<dbReference type="Proteomes" id="UP000051952">
    <property type="component" value="Unassembled WGS sequence"/>
</dbReference>
<organism evidence="3 4">
    <name type="scientific">Bodo saltans</name>
    <name type="common">Flagellated protozoan</name>
    <dbReference type="NCBI Taxonomy" id="75058"/>
    <lineage>
        <taxon>Eukaryota</taxon>
        <taxon>Discoba</taxon>
        <taxon>Euglenozoa</taxon>
        <taxon>Kinetoplastea</taxon>
        <taxon>Metakinetoplastina</taxon>
        <taxon>Eubodonida</taxon>
        <taxon>Bodonidae</taxon>
        <taxon>Bodo</taxon>
    </lineage>
</organism>
<dbReference type="OrthoDB" id="2423195at2759"/>
<dbReference type="VEuPathDB" id="TriTrypDB:BSAL_86645"/>
<gene>
    <name evidence="3" type="ORF">BSAL_86645</name>
</gene>
<dbReference type="EMBL" id="CYKH01001061">
    <property type="protein sequence ID" value="CUG81342.1"/>
    <property type="molecule type" value="Genomic_DNA"/>
</dbReference>
<feature type="compositionally biased region" description="Polar residues" evidence="1">
    <location>
        <begin position="2252"/>
        <end position="2262"/>
    </location>
</feature>
<accession>A0A0S4J1G2</accession>
<evidence type="ECO:0000256" key="1">
    <source>
        <dbReference type="SAM" id="MobiDB-lite"/>
    </source>
</evidence>
<dbReference type="InterPro" id="IPR031248">
    <property type="entry name" value="RNF213"/>
</dbReference>
<feature type="domain" description="AAA+ ATPase" evidence="2">
    <location>
        <begin position="1632"/>
        <end position="1768"/>
    </location>
</feature>
<protein>
    <recommendedName>
        <fullName evidence="2">AAA+ ATPase domain-containing protein</fullName>
    </recommendedName>
</protein>
<dbReference type="InterPro" id="IPR027417">
    <property type="entry name" value="P-loop_NTPase"/>
</dbReference>
<feature type="region of interest" description="Disordered" evidence="1">
    <location>
        <begin position="2249"/>
        <end position="2273"/>
    </location>
</feature>
<dbReference type="InterPro" id="IPR003593">
    <property type="entry name" value="AAA+_ATPase"/>
</dbReference>
<dbReference type="InterPro" id="IPR011704">
    <property type="entry name" value="ATPase_dyneun-rel_AAA"/>
</dbReference>
<keyword evidence="4" id="KW-1185">Reference proteome</keyword>
<reference evidence="4" key="1">
    <citation type="submission" date="2015-09" db="EMBL/GenBank/DDBJ databases">
        <authorList>
            <consortium name="Pathogen Informatics"/>
        </authorList>
    </citation>
    <scope>NUCLEOTIDE SEQUENCE [LARGE SCALE GENOMIC DNA]</scope>
    <source>
        <strain evidence="4">Lake Konstanz</strain>
    </source>
</reference>
<feature type="region of interest" description="Disordered" evidence="1">
    <location>
        <begin position="93"/>
        <end position="187"/>
    </location>
</feature>
<evidence type="ECO:0000313" key="4">
    <source>
        <dbReference type="Proteomes" id="UP000051952"/>
    </source>
</evidence>
<dbReference type="SMART" id="SM00382">
    <property type="entry name" value="AAA"/>
    <property type="match status" value="2"/>
</dbReference>
<dbReference type="GO" id="GO:0004842">
    <property type="term" value="F:ubiquitin-protein transferase activity"/>
    <property type="evidence" value="ECO:0007669"/>
    <property type="project" value="InterPro"/>
</dbReference>
<name>A0A0S4J1G2_BODSA</name>
<proteinExistence type="predicted"/>
<dbReference type="Gene3D" id="3.40.50.300">
    <property type="entry name" value="P-loop containing nucleotide triphosphate hydrolases"/>
    <property type="match status" value="1"/>
</dbReference>
<sequence>MTCYIGFSALQHPVTTLSFVLHLSQTKLGMLPKERPVVPKLPLGASHLSTSEIVEPVAGSVSKDAAEIERAASDDSPRYQDCVEVVTETAQQVVRDEDLTSEPQHQGANNPTSEPQHQGANNPTSEPQQQGTNNPASEPQHQGANNPTSEPQQQGTSNPASEPQHQGANNPTSEPQQQGTSNPASEPLQGLYGREFWRALLLYVQKKADMSLIVQFCSAFCTETIPTNWKLLTENKYHAPLKAVLESPEGQLWYLQNPSDTGLFHRMFLDWASKIGASLFINSVEDALSVCLLQELSAEQALAILQLLLKHAKGTNDISNCNRLAARATVVLEKCVTSNQTARAFVHNFIEGVSANHSTNIPDVVSFGILSPLVNNMYPLRRQPPTPIDKFLLHLVNIGFRHEAYENQTWFKIAAEIVTTHVLSDLSVLKTPEVVSLQDGVWRAIARAENNGLVVPRTFWADKLPLRMFSDSDKYAKFIPTRRRDELLIAYRSIADPGSLTLNETKLIAHDLVDTFRSRGAVTKVPCNVSAEDLLLQLHVHLENFTILDQFRVILPPTKTSITKVFVNFKQPSLSRDTPLSKTFVEAHPLIEDMCVDQIKKRDILKTLIDISARDREKFERALSLAISRDTLFWVALAEVHECLLKPVDDATIEAVGKLSHEELRIQGIPHFLVWFNGRPLLQELVSVVEANRDGQRAALKPDPVYSLLKNSLSFKTGAEYRVWEDRLQETLRSSRRRLHLSVKDITEDLLRSMLKFCSPRSKSLRLLADRKFQGIRRKIVTAGDYRTKEWEDPEKKSILASYVVLAEVIPSRITQASDAVDEYQFDDLLYGMAEALRRRQHFLDDLNEDAVQNLSNLMNSFQQRHNPTVEATAKEVNQFGYFECQTVEDYETIDGVSRSFWISVRAGRNRSTDQVQYNADKINSMLAGINVSKAPGRDIEQLSLSLPTLRRLVEIGVNCLNCGFREFVPFIRKNFKGIGDVLNMENREIRGRQTGFHFSIKLSSIDSAFCTRLSEMVRLVASECENFVGSIEQLCNHYPVLYCFDKTEIGFMLAAMLDPIERSTEALYQLIVRRLGEVKFVPERLDGLQKEELMPRLKRLAEALSELCAVDLGSSLQPPTVLYLENSREWPLAVTNAMSVGGKKISADQVCLPLGSKAEMLRARENFLRRVMSGVCPQNTSAVFCLVIPEPVSESPENLNVLRELCRHSRSQFYIVVHKSYVSLERKVALFGDFPIVRASVSFDPEGFFTPGRERIIVVSGPSRSGKMKLARDKAVEQLKLSQGRKAVACERFLSGSTLPHALSALLGGVGKSNAAIIEIGSGLTDHLQALIFSLALGFWSARDGAASRRLHPVVLKVHDAFLEELPVLKLMKSFRGSTLPHELSALLGGVGKSNAAIIEIGSGLTDHLQALIFSLALGFWSARDGAASRRLHPVVLKVHDAFLEELPVLKLMKSFRANPSTRETSTLPVQFSAYVDSMSLRLSEPLNNIVKSVGTKLAVPTALPLTAAAWESATSPSRSAEHRALLATTEIPEFLLTFANGIPVLCCMNASVGYEILKQKLEHDGKPIECHILDQMSSDDLWKLAFTVLETPASMRVIPGIVMTACILQSLIRLDLSVRCRRVKGVDVSDDGIVSFVGETGSGKTQMIDTYSRYRGWGRPRVIHVDSGTTEADIVRQVSALLDERRLLKTPVPTVIFFDEFNTSPAQDTIKRVLLDRRLPRADGQHDVLPSTRDGWIFVAACNPYAILSSDSRAKRQVLKYTVQPHVSPSLVGSCWRLPLPTRDEESSIVRSMCEKCGVSSEDTEYFSKAVPFIHRFLERRADMVPYSLRTVSRLLRLYRQLDRITCLDAIRDDTLCRHAMRFLPCDSETPCPETPTNSAEEHSSFALAPLALAVNYFVALPQHKRNEIESEDIEGVLLRDGATLQWHLRHFGEKLGPMYKDSAKNVRLALPKDLHRLESLYETLAVTYLCVYTQTPLFLIGPPGSSKTLATFIVLWGQLRKDSVHLRRLEPLYFQCSKHTTAHSLEKAIRDAKTQAAEQVTFVHVLDEIGNADQALGHPLRVLNHHLERSVFDEDGNPESLDPDVLGHQSFIGTSNYFLDRSLLGRAIILQRDNPSLNEMQEMFGADFDQELLAKMTSALVDVEAMQSQQNPFLPSSIHNCKLTMRDMYALHISTSNSSTHPAQKTEKAVIKAMSLRGNVLLKPPRSKEQFKMIQEELLVERLEMIAKACGINGVVPTITPRLHRATPRVSTTTPQSASPLGIERPLDSDPLTQYQSRERPLMISADHLSTVFAALDLHGLREATTVIYGKYLVSDEQMITSTMLQLREAMKTKNKVCLFVDCESLIASMLDVLNGFYQRDDGDAEFMVRVVLDGRSDDWPITPGFNMRCIMAVIDSTTFATFDSGPNFFTPALESRFEKIFVTADMFEAKPKSRVLASLRDNFEVKYLGYTKQNSIDAEVVPEIIGYHPLMLACSEEQHHSIELLGRSDVVMMHTQLPSDIALDNVVALDRQQSLVECVSRHVNDTDRLYSLVLCPVGHIRGGSGLESLAQAQAVAALAVKEIKGDVRSLTIRSGTLDMLFEIAVRNLLAAATTVVIAISHSQNNPLEESHLLAVCNFVAAVAEERNTSTRIILFAPISHIDTKVTIPHKWRASYCDSPIPFTVPTNFVESRCNVLMPQLRCIEVNTTVRYDVFPKNDNPSFWETFEKTVKKSTSSSALQHVRRQVSRNISISQAIAEINAYQEYICKLRCWLSLHWSNHKYFARLFGVRWDAIRSSLLLSQDEILSESFILSPSREGGLPAAQSIMEPGNGTMNQLCIVQCNSLQAQLRQCMRDRKEFDKALDIQHCITQGRLSGAQSNAELLALLRLSLASKEPSINGSRVCLPFTSQQMSSLRTFEAIAPSTTSERLHLDSYVDLVNDLLCAESEMTRAVALAQLCKALCARHQPPILRRVQSGQLSTESVDEQVPKDELFVRIAFTYGMNLAVHIFCNPPDSSDAFETTISACGQIVALQTKNDLRMALNRSFQWDPMLNNDEYQSPTRFQEEHDEISSIRAALEREPRLSHIGHYVYLYRVLKEQLFTVDPLAPTTGKPDEQLIGIVTLDMIRTLCIKGLPKSLQTYLQRLLTVDHCDHDRNVLDVFEHLRKTLLSLIKINNDILKRCHAVLKRANNTEVRRTVVEWPLLTIHHQLISIALFNEVWRDSRAVTRDRLRHFEEVLGGLPEITLLEHFPSQGISITASFQSEPSASEVFS</sequence>
<dbReference type="SUPFAM" id="SSF52540">
    <property type="entry name" value="P-loop containing nucleoside triphosphate hydrolases"/>
    <property type="match status" value="2"/>
</dbReference>
<dbReference type="GO" id="GO:0005524">
    <property type="term" value="F:ATP binding"/>
    <property type="evidence" value="ECO:0007669"/>
    <property type="project" value="InterPro"/>
</dbReference>
<dbReference type="Pfam" id="PF07728">
    <property type="entry name" value="AAA_5"/>
    <property type="match status" value="1"/>
</dbReference>
<feature type="compositionally biased region" description="Polar residues" evidence="1">
    <location>
        <begin position="101"/>
        <end position="184"/>
    </location>
</feature>